<gene>
    <name evidence="2" type="ORF">AVDCRST_MAG49-4022</name>
</gene>
<protein>
    <submittedName>
        <fullName evidence="2">Uncharacterized protein</fullName>
    </submittedName>
</protein>
<organism evidence="2">
    <name type="scientific">uncultured Thermomicrobiales bacterium</name>
    <dbReference type="NCBI Taxonomy" id="1645740"/>
    <lineage>
        <taxon>Bacteria</taxon>
        <taxon>Pseudomonadati</taxon>
        <taxon>Thermomicrobiota</taxon>
        <taxon>Thermomicrobia</taxon>
        <taxon>Thermomicrobiales</taxon>
        <taxon>environmental samples</taxon>
    </lineage>
</organism>
<evidence type="ECO:0000256" key="1">
    <source>
        <dbReference type="SAM" id="MobiDB-lite"/>
    </source>
</evidence>
<accession>A0A6J4VB83</accession>
<name>A0A6J4VB83_9BACT</name>
<proteinExistence type="predicted"/>
<feature type="non-terminal residue" evidence="2">
    <location>
        <position position="1"/>
    </location>
</feature>
<feature type="non-terminal residue" evidence="2">
    <location>
        <position position="48"/>
    </location>
</feature>
<evidence type="ECO:0000313" key="2">
    <source>
        <dbReference type="EMBL" id="CAA9574523.1"/>
    </source>
</evidence>
<dbReference type="AlphaFoldDB" id="A0A6J4VB83"/>
<dbReference type="EMBL" id="CADCWG010000290">
    <property type="protein sequence ID" value="CAA9574523.1"/>
    <property type="molecule type" value="Genomic_DNA"/>
</dbReference>
<sequence>GGAMLAAAVTAPVGPLGPLRAGFGPQERLGRGGRGEPPGPLARGSRGL</sequence>
<reference evidence="2" key="1">
    <citation type="submission" date="2020-02" db="EMBL/GenBank/DDBJ databases">
        <authorList>
            <person name="Meier V. D."/>
        </authorList>
    </citation>
    <scope>NUCLEOTIDE SEQUENCE</scope>
    <source>
        <strain evidence="2">AVDCRST_MAG49</strain>
    </source>
</reference>
<feature type="region of interest" description="Disordered" evidence="1">
    <location>
        <begin position="1"/>
        <end position="48"/>
    </location>
</feature>